<evidence type="ECO:0000256" key="1">
    <source>
        <dbReference type="SAM" id="MobiDB-lite"/>
    </source>
</evidence>
<evidence type="ECO:0000313" key="3">
    <source>
        <dbReference type="Proteomes" id="UP001159363"/>
    </source>
</evidence>
<feature type="compositionally biased region" description="Basic and acidic residues" evidence="1">
    <location>
        <begin position="195"/>
        <end position="212"/>
    </location>
</feature>
<dbReference type="EMBL" id="JARBHB010000001">
    <property type="protein sequence ID" value="KAJ8895464.1"/>
    <property type="molecule type" value="Genomic_DNA"/>
</dbReference>
<keyword evidence="3" id="KW-1185">Reference proteome</keyword>
<name>A0ABQ9IGV5_9NEOP</name>
<sequence length="226" mass="26061">MKSLKTHYDAELVKWQKHRIGQKLQKKTFVKLVSTLWRELDPNITKFDFRKGGIYPFNRDVIPQEKFDKQRLQLRNQINRPHLQAGSSNEVSMVREPAVVQAGSSIEGSVVHESEVVQAGSSYKGSVVCSEVVSQCDPNPPVVEISVSRARARTFEELVLETIENHQSTEKKKKTRLEKEAEVITSDDVYARIRDQDKKKAEAQKRKLENKKNSSKKTMKRKREEI</sequence>
<dbReference type="Proteomes" id="UP001159363">
    <property type="component" value="Chromosome 1"/>
</dbReference>
<protein>
    <submittedName>
        <fullName evidence="2">Uncharacterized protein</fullName>
    </submittedName>
</protein>
<gene>
    <name evidence="2" type="ORF">PR048_000797</name>
</gene>
<organism evidence="2 3">
    <name type="scientific">Dryococelus australis</name>
    <dbReference type="NCBI Taxonomy" id="614101"/>
    <lineage>
        <taxon>Eukaryota</taxon>
        <taxon>Metazoa</taxon>
        <taxon>Ecdysozoa</taxon>
        <taxon>Arthropoda</taxon>
        <taxon>Hexapoda</taxon>
        <taxon>Insecta</taxon>
        <taxon>Pterygota</taxon>
        <taxon>Neoptera</taxon>
        <taxon>Polyneoptera</taxon>
        <taxon>Phasmatodea</taxon>
        <taxon>Verophasmatodea</taxon>
        <taxon>Anareolatae</taxon>
        <taxon>Phasmatidae</taxon>
        <taxon>Eurycanthinae</taxon>
        <taxon>Dryococelus</taxon>
    </lineage>
</organism>
<evidence type="ECO:0000313" key="2">
    <source>
        <dbReference type="EMBL" id="KAJ8895464.1"/>
    </source>
</evidence>
<reference evidence="2 3" key="1">
    <citation type="submission" date="2023-02" db="EMBL/GenBank/DDBJ databases">
        <title>LHISI_Scaffold_Assembly.</title>
        <authorList>
            <person name="Stuart O.P."/>
            <person name="Cleave R."/>
            <person name="Magrath M.J.L."/>
            <person name="Mikheyev A.S."/>
        </authorList>
    </citation>
    <scope>NUCLEOTIDE SEQUENCE [LARGE SCALE GENOMIC DNA]</scope>
    <source>
        <strain evidence="2">Daus_M_001</strain>
        <tissue evidence="2">Leg muscle</tissue>
    </source>
</reference>
<comment type="caution">
    <text evidence="2">The sequence shown here is derived from an EMBL/GenBank/DDBJ whole genome shotgun (WGS) entry which is preliminary data.</text>
</comment>
<accession>A0ABQ9IGV5</accession>
<proteinExistence type="predicted"/>
<feature type="region of interest" description="Disordered" evidence="1">
    <location>
        <begin position="195"/>
        <end position="226"/>
    </location>
</feature>
<feature type="compositionally biased region" description="Basic residues" evidence="1">
    <location>
        <begin position="213"/>
        <end position="226"/>
    </location>
</feature>